<name>A0A4Q9PAX7_9APHY</name>
<dbReference type="Proteomes" id="UP000292082">
    <property type="component" value="Unassembled WGS sequence"/>
</dbReference>
<sequence>MAILTPRLLSHKEEHAHSYAILEAAREAAKASHEYDSEATWQRLKDTFRQQWYDGSVGHSPTTPAHSVIPPNHTVDSIVLDEDEDEHGLGLHQQAVASRAGFPVRNIDNSLRPRKSPKQRKGTHLKTMKTALIDWQYTTQCIRYKFSSLKAENILPNGALTTIASLCRDLKTIQDLKRVLNPPWPHVDNHGEELLKIV</sequence>
<evidence type="ECO:0000313" key="1">
    <source>
        <dbReference type="EMBL" id="TBU51628.1"/>
    </source>
</evidence>
<dbReference type="AlphaFoldDB" id="A0A4Q9PAX7"/>
<dbReference type="EMBL" id="ML145299">
    <property type="protein sequence ID" value="TBU51628.1"/>
    <property type="molecule type" value="Genomic_DNA"/>
</dbReference>
<reference evidence="1 2" key="1">
    <citation type="submission" date="2019-01" db="EMBL/GenBank/DDBJ databases">
        <title>Draft genome sequences of three monokaryotic isolates of the white-rot basidiomycete fungus Dichomitus squalens.</title>
        <authorList>
            <consortium name="DOE Joint Genome Institute"/>
            <person name="Lopez S.C."/>
            <person name="Andreopoulos B."/>
            <person name="Pangilinan J."/>
            <person name="Lipzen A."/>
            <person name="Riley R."/>
            <person name="Ahrendt S."/>
            <person name="Ng V."/>
            <person name="Barry K."/>
            <person name="Daum C."/>
            <person name="Grigoriev I.V."/>
            <person name="Hilden K.S."/>
            <person name="Makela M.R."/>
            <person name="de Vries R.P."/>
        </authorList>
    </citation>
    <scope>NUCLEOTIDE SEQUENCE [LARGE SCALE GENOMIC DNA]</scope>
    <source>
        <strain evidence="1 2">CBS 464.89</strain>
    </source>
</reference>
<keyword evidence="2" id="KW-1185">Reference proteome</keyword>
<evidence type="ECO:0000313" key="2">
    <source>
        <dbReference type="Proteomes" id="UP000292082"/>
    </source>
</evidence>
<proteinExistence type="predicted"/>
<protein>
    <submittedName>
        <fullName evidence="1">Uncharacterized protein</fullName>
    </submittedName>
</protein>
<organism evidence="1 2">
    <name type="scientific">Dichomitus squalens</name>
    <dbReference type="NCBI Taxonomy" id="114155"/>
    <lineage>
        <taxon>Eukaryota</taxon>
        <taxon>Fungi</taxon>
        <taxon>Dikarya</taxon>
        <taxon>Basidiomycota</taxon>
        <taxon>Agaricomycotina</taxon>
        <taxon>Agaricomycetes</taxon>
        <taxon>Polyporales</taxon>
        <taxon>Polyporaceae</taxon>
        <taxon>Dichomitus</taxon>
    </lineage>
</organism>
<accession>A0A4Q9PAX7</accession>
<gene>
    <name evidence="1" type="ORF">BD310DRAFT_982436</name>
</gene>